<dbReference type="InterPro" id="IPR006311">
    <property type="entry name" value="TAT_signal"/>
</dbReference>
<feature type="domain" description="Bacterial phospholipase C C-terminal" evidence="5">
    <location>
        <begin position="525"/>
        <end position="610"/>
    </location>
</feature>
<dbReference type="InterPro" id="IPR007312">
    <property type="entry name" value="Phosphoesterase"/>
</dbReference>
<evidence type="ECO:0000256" key="1">
    <source>
        <dbReference type="ARBA" id="ARBA00009717"/>
    </source>
</evidence>
<dbReference type="RefSeq" id="WP_273598880.1">
    <property type="nucleotide sequence ID" value="NZ_JAQQXT010000001.1"/>
</dbReference>
<reference evidence="6 7" key="1">
    <citation type="submission" date="2022-10" db="EMBL/GenBank/DDBJ databases">
        <title>Paucibacter sp. hw1 Genome sequencing.</title>
        <authorList>
            <person name="Park S."/>
        </authorList>
    </citation>
    <scope>NUCLEOTIDE SEQUENCE [LARGE SCALE GENOMIC DNA]</scope>
    <source>
        <strain evidence="7">hw1</strain>
    </source>
</reference>
<dbReference type="InterPro" id="IPR017767">
    <property type="entry name" value="PC-PLC"/>
</dbReference>
<evidence type="ECO:0000256" key="3">
    <source>
        <dbReference type="ARBA" id="ARBA00022801"/>
    </source>
</evidence>
<dbReference type="EMBL" id="JAQQXT010000001">
    <property type="protein sequence ID" value="MDC8770442.1"/>
    <property type="molecule type" value="Genomic_DNA"/>
</dbReference>
<evidence type="ECO:0000313" key="7">
    <source>
        <dbReference type="Proteomes" id="UP001221189"/>
    </source>
</evidence>
<dbReference type="Gene3D" id="3.40.720.10">
    <property type="entry name" value="Alkaline Phosphatase, subunit A"/>
    <property type="match status" value="2"/>
</dbReference>
<dbReference type="Pfam" id="PF04185">
    <property type="entry name" value="Phosphoesterase"/>
    <property type="match status" value="1"/>
</dbReference>
<dbReference type="NCBIfam" id="TIGR03396">
    <property type="entry name" value="PC_PLC"/>
    <property type="match status" value="1"/>
</dbReference>
<dbReference type="Proteomes" id="UP001221189">
    <property type="component" value="Unassembled WGS sequence"/>
</dbReference>
<name>A0ABT5K914_9BURK</name>
<dbReference type="PROSITE" id="PS51318">
    <property type="entry name" value="TAT"/>
    <property type="match status" value="1"/>
</dbReference>
<feature type="region of interest" description="Disordered" evidence="4">
    <location>
        <begin position="94"/>
        <end position="113"/>
    </location>
</feature>
<protein>
    <recommendedName>
        <fullName evidence="2">phospholipase C</fullName>
        <ecNumber evidence="2">3.1.4.3</ecNumber>
    </recommendedName>
</protein>
<dbReference type="PANTHER" id="PTHR31956:SF36">
    <property type="entry name" value="NON-HEMOLYTIC PHOSPHOLIPASE C"/>
    <property type="match status" value="1"/>
</dbReference>
<dbReference type="CDD" id="cd16014">
    <property type="entry name" value="PLC"/>
    <property type="match status" value="1"/>
</dbReference>
<evidence type="ECO:0000313" key="6">
    <source>
        <dbReference type="EMBL" id="MDC8770442.1"/>
    </source>
</evidence>
<evidence type="ECO:0000259" key="5">
    <source>
        <dbReference type="Pfam" id="PF05506"/>
    </source>
</evidence>
<dbReference type="Pfam" id="PF05506">
    <property type="entry name" value="PLipase_C_C"/>
    <property type="match status" value="2"/>
</dbReference>
<comment type="similarity">
    <text evidence="1">Belongs to the bacterial phospholipase C family.</text>
</comment>
<keyword evidence="3" id="KW-0378">Hydrolase</keyword>
<feature type="domain" description="Bacterial phospholipase C C-terminal" evidence="5">
    <location>
        <begin position="622"/>
        <end position="704"/>
    </location>
</feature>
<dbReference type="InterPro" id="IPR017850">
    <property type="entry name" value="Alkaline_phosphatase_core_sf"/>
</dbReference>
<organism evidence="6 7">
    <name type="scientific">Roseateles albus</name>
    <dbReference type="NCBI Taxonomy" id="2987525"/>
    <lineage>
        <taxon>Bacteria</taxon>
        <taxon>Pseudomonadati</taxon>
        <taxon>Pseudomonadota</taxon>
        <taxon>Betaproteobacteria</taxon>
        <taxon>Burkholderiales</taxon>
        <taxon>Sphaerotilaceae</taxon>
        <taxon>Roseateles</taxon>
    </lineage>
</organism>
<accession>A0ABT5K914</accession>
<keyword evidence="7" id="KW-1185">Reference proteome</keyword>
<proteinExistence type="inferred from homology"/>
<sequence length="728" mass="79743">MTQASRRRFLQSAATGAALTAFPAVIQRALAAQAKVVTGTIQDVKHVVILTQENRSFDHYFGTLHGVRGFGDPLPLPVVDRPGTIVRKNIWVQPTEPSNSASTPAVPGRTQPKTVAPFRLNTKLNFNLMRVDGTPHGWGDLHWDQGRMNYWTLTKHNHSMGYFAKEDIPFQFALANAFTVCDAYHCSLAGSTNPNRLFLFTGTNDPLGRNGGPAVSNRNDWFDNLPDYTWTTYPERLQAAGISWQVYENMDDNFTDNSLVGFKSFRDGWFNRPGASAELKARGITTRDLDLLRQDVVNGTLPQVSWIVATEAGSEHPGPSSPAQGAEYTAKVLEALTANPEVWASTVLFINFDENDGFFDHMPPPAAPSLVQWDADPAKRVYAGASTVATTGEYHEVENPNSPAPSTLHWPYGLGARVPMYVVSPFSKGGWVNSQVFDHTSVLRFMEQRFGVMEPNISAWRRAVCGDLTSAFNFANPNNSTAFMAQLPDTKALADKTRALNNPTKPRPTLPSTLSLPVQDSGVRPSAALPYELAATALVTSSAVNVSFQNTGKAAAVFHVYNRLRLAEIPRRYTVEAGKQLSGSWAADANGAYDLWILGPNGFHRHLTGNAWRLKAATQANPEVQISCDSVSGDLLVKLLNSGNAPCVFQLAANRYSAATVSEYTVLARGETNLRLPLAQSYRWYDFSAKVKDQADFSRRFAGRVETGAPSISDPTMGGLARADQWQV</sequence>
<dbReference type="PANTHER" id="PTHR31956">
    <property type="entry name" value="NON-SPECIFIC PHOSPHOLIPASE C4-RELATED"/>
    <property type="match status" value="1"/>
</dbReference>
<evidence type="ECO:0000256" key="4">
    <source>
        <dbReference type="SAM" id="MobiDB-lite"/>
    </source>
</evidence>
<gene>
    <name evidence="6" type="ORF">PRZ03_02575</name>
</gene>
<evidence type="ECO:0000256" key="2">
    <source>
        <dbReference type="ARBA" id="ARBA00012018"/>
    </source>
</evidence>
<dbReference type="InterPro" id="IPR008475">
    <property type="entry name" value="PLipase_C_C"/>
</dbReference>
<dbReference type="EC" id="3.1.4.3" evidence="2"/>
<comment type="caution">
    <text evidence="6">The sequence shown here is derived from an EMBL/GenBank/DDBJ whole genome shotgun (WGS) entry which is preliminary data.</text>
</comment>